<dbReference type="AlphaFoldDB" id="U4R5U9"/>
<comment type="caution">
    <text evidence="1">The sequence shown here is derived from an EMBL/GenBank/DDBJ whole genome shotgun (WGS) entry which is preliminary data.</text>
</comment>
<dbReference type="PATRIC" id="fig|1330534.3.peg.333"/>
<dbReference type="OrthoDB" id="51171at2"/>
<evidence type="ECO:0000313" key="2">
    <source>
        <dbReference type="Proteomes" id="UP000016860"/>
    </source>
</evidence>
<dbReference type="EMBL" id="ATAY01000009">
    <property type="protein sequence ID" value="EPR14071.1"/>
    <property type="molecule type" value="Genomic_DNA"/>
</dbReference>
<organism evidence="1 2">
    <name type="scientific">Ruminiclostridium papyrosolvens C7</name>
    <dbReference type="NCBI Taxonomy" id="1330534"/>
    <lineage>
        <taxon>Bacteria</taxon>
        <taxon>Bacillati</taxon>
        <taxon>Bacillota</taxon>
        <taxon>Clostridia</taxon>
        <taxon>Eubacteriales</taxon>
        <taxon>Oscillospiraceae</taxon>
        <taxon>Ruminiclostridium</taxon>
    </lineage>
</organism>
<sequence length="359" mass="42654">MSYQLSENKLRINIQKDLTTYLNYSLPLCAILTDDSLYSWFYQHFVQLYTLTDDNGNLWVDYLEHRDFYRDVAENKIYDYKRLSEEKDIVEFIINKINQGCYVIIFVDEYYLPKKLSYMSNHFLHQLMVYGYSNQTETLMTIAFNEKGVFTSNEYTYKILNQAYELGKENYQSSPVWVLNETAEIIKPKNNIETYNFKLDLFLEELKIYLSGDGNYSMIRPNNLETNGRQASFNFKVHDELILHLNDLIQGKNTMDFRYMHLMFEHKSIMHKRLEYIVSHFNSSEILVMLIREYSGVVKKALYARNLFLKHSVIAQGGSDNESYKTELLLKIIDTICLVKEQEEKILTNIYDELKNINI</sequence>
<evidence type="ECO:0000313" key="1">
    <source>
        <dbReference type="EMBL" id="EPR14071.1"/>
    </source>
</evidence>
<accession>U4R5U9</accession>
<proteinExistence type="predicted"/>
<reference evidence="1 2" key="1">
    <citation type="journal article" date="2013" name="Genome Announc.">
        <title>Draft Genome Sequence of the Cellulolytic Bacterium Clostridium papyrosolvens C7 (ATCC 700395).</title>
        <authorList>
            <person name="Zepeda V."/>
            <person name="Dassa B."/>
            <person name="Borovok I."/>
            <person name="Lamed R."/>
            <person name="Bayer E.A."/>
            <person name="Cate J.H."/>
        </authorList>
    </citation>
    <scope>NUCLEOTIDE SEQUENCE [LARGE SCALE GENOMIC DNA]</scope>
    <source>
        <strain evidence="1 2">C7</strain>
    </source>
</reference>
<gene>
    <name evidence="1" type="ORF">L323_01665</name>
</gene>
<evidence type="ECO:0008006" key="3">
    <source>
        <dbReference type="Google" id="ProtNLM"/>
    </source>
</evidence>
<protein>
    <recommendedName>
        <fullName evidence="3">Butirosin biosynthesis protein H N-terminal domain-containing protein</fullName>
    </recommendedName>
</protein>
<name>U4R5U9_9FIRM</name>
<dbReference type="Proteomes" id="UP000016860">
    <property type="component" value="Unassembled WGS sequence"/>
</dbReference>
<dbReference type="RefSeq" id="WP_020813981.1">
    <property type="nucleotide sequence ID" value="NZ_ATAY01000009.1"/>
</dbReference>
<dbReference type="STRING" id="1330534.L323_01665"/>